<comment type="caution">
    <text evidence="3">The sequence shown here is derived from an EMBL/GenBank/DDBJ whole genome shotgun (WGS) entry which is preliminary data.</text>
</comment>
<dbReference type="RefSeq" id="WP_208263249.1">
    <property type="nucleotide sequence ID" value="NZ_JAGEOJ010000031.1"/>
</dbReference>
<feature type="chain" id="PRO_5037175228" description="Lipoprotein" evidence="2">
    <location>
        <begin position="31"/>
        <end position="229"/>
    </location>
</feature>
<feature type="region of interest" description="Disordered" evidence="1">
    <location>
        <begin position="25"/>
        <end position="51"/>
    </location>
</feature>
<name>A0A939TA53_9ACTN</name>
<protein>
    <recommendedName>
        <fullName evidence="5">Lipoprotein</fullName>
    </recommendedName>
</protein>
<keyword evidence="4" id="KW-1185">Reference proteome</keyword>
<sequence>MRVTAVTATTILAACLLAACSGSDSDAPQAAPPKTTAQATPAAPAAPQPWQRNRACVSSKDFTGKAVPFRPNGPNKFNEKWFDGGYEGVAEIPKFASDDDALTRQVILPDGWKPDARDKYDSAVASLVLCHTATATGTRRISTCKFTVLGPGKSPNTMPVVPATHHFEVYESRTGRLLTSFDLKGTDRRPAAACPDHAYNVSRADVIAQAPFDKEVVDKLRPVQEGHAP</sequence>
<dbReference type="PROSITE" id="PS51257">
    <property type="entry name" value="PROKAR_LIPOPROTEIN"/>
    <property type="match status" value="1"/>
</dbReference>
<accession>A0A939TA53</accession>
<feature type="compositionally biased region" description="Low complexity" evidence="1">
    <location>
        <begin position="27"/>
        <end position="49"/>
    </location>
</feature>
<feature type="signal peptide" evidence="2">
    <location>
        <begin position="1"/>
        <end position="30"/>
    </location>
</feature>
<gene>
    <name evidence="3" type="ORF">J4573_48585</name>
</gene>
<evidence type="ECO:0000313" key="3">
    <source>
        <dbReference type="EMBL" id="MBO2455019.1"/>
    </source>
</evidence>
<evidence type="ECO:0000256" key="1">
    <source>
        <dbReference type="SAM" id="MobiDB-lite"/>
    </source>
</evidence>
<evidence type="ECO:0000313" key="4">
    <source>
        <dbReference type="Proteomes" id="UP000669179"/>
    </source>
</evidence>
<reference evidence="3" key="1">
    <citation type="submission" date="2021-03" db="EMBL/GenBank/DDBJ databases">
        <authorList>
            <person name="Kanchanasin P."/>
            <person name="Saeng-In P."/>
            <person name="Phongsopitanun W."/>
            <person name="Yuki M."/>
            <person name="Kudo T."/>
            <person name="Ohkuma M."/>
            <person name="Tanasupawat S."/>
        </authorList>
    </citation>
    <scope>NUCLEOTIDE SEQUENCE</scope>
    <source>
        <strain evidence="3">GKU 128</strain>
    </source>
</reference>
<dbReference type="EMBL" id="JAGEOJ010000031">
    <property type="protein sequence ID" value="MBO2455019.1"/>
    <property type="molecule type" value="Genomic_DNA"/>
</dbReference>
<dbReference type="AlphaFoldDB" id="A0A939TA53"/>
<proteinExistence type="predicted"/>
<evidence type="ECO:0000256" key="2">
    <source>
        <dbReference type="SAM" id="SignalP"/>
    </source>
</evidence>
<evidence type="ECO:0008006" key="5">
    <source>
        <dbReference type="Google" id="ProtNLM"/>
    </source>
</evidence>
<dbReference type="Proteomes" id="UP000669179">
    <property type="component" value="Unassembled WGS sequence"/>
</dbReference>
<organism evidence="3 4">
    <name type="scientific">Actinomadura barringtoniae</name>
    <dbReference type="NCBI Taxonomy" id="1427535"/>
    <lineage>
        <taxon>Bacteria</taxon>
        <taxon>Bacillati</taxon>
        <taxon>Actinomycetota</taxon>
        <taxon>Actinomycetes</taxon>
        <taxon>Streptosporangiales</taxon>
        <taxon>Thermomonosporaceae</taxon>
        <taxon>Actinomadura</taxon>
    </lineage>
</organism>
<keyword evidence="2" id="KW-0732">Signal</keyword>